<dbReference type="Proteomes" id="UP000178533">
    <property type="component" value="Unassembled WGS sequence"/>
</dbReference>
<sequence>MSNERLSRRSVLKLFGLAGAIPLISACEKILYPTPQEFIPTNTPVLNETSVPNPTETVMPTQTSEPSKTPTPEPSATSTSTESQGTEIPVRYNDSFAKYENISQSELASIVEQSRRLYLQGRSQIIPLEFTEPRPVVQERYPETYAIRTWGVLLERPQLETLILPNWEDEAKEPQRYDLFTAPVLYQAGDHGFFVAKVIFAGVGTRSSRAFYYTQEKILALAQRAEPVPTEEIMEIIEPGVQHEIRLVISLSPDYWLADIENDPQDELTRSWTSLNRQYAESTKQIIESVRQGERPVNMPTLIMCQEIILNQEEQ</sequence>
<evidence type="ECO:0000313" key="2">
    <source>
        <dbReference type="EMBL" id="OGM12002.1"/>
    </source>
</evidence>
<feature type="compositionally biased region" description="Polar residues" evidence="1">
    <location>
        <begin position="43"/>
        <end position="59"/>
    </location>
</feature>
<proteinExistence type="predicted"/>
<accession>A0A1F7XAE8</accession>
<protein>
    <submittedName>
        <fullName evidence="2">Uncharacterized protein</fullName>
    </submittedName>
</protein>
<organism evidence="2 3">
    <name type="scientific">Candidatus Woesebacteria bacterium RBG_16_36_11</name>
    <dbReference type="NCBI Taxonomy" id="1802481"/>
    <lineage>
        <taxon>Bacteria</taxon>
        <taxon>Candidatus Woeseibacteriota</taxon>
    </lineage>
</organism>
<evidence type="ECO:0000313" key="3">
    <source>
        <dbReference type="Proteomes" id="UP000178533"/>
    </source>
</evidence>
<feature type="region of interest" description="Disordered" evidence="1">
    <location>
        <begin position="43"/>
        <end position="88"/>
    </location>
</feature>
<reference evidence="2 3" key="1">
    <citation type="journal article" date="2016" name="Nat. Commun.">
        <title>Thousands of microbial genomes shed light on interconnected biogeochemical processes in an aquifer system.</title>
        <authorList>
            <person name="Anantharaman K."/>
            <person name="Brown C.T."/>
            <person name="Hug L.A."/>
            <person name="Sharon I."/>
            <person name="Castelle C.J."/>
            <person name="Probst A.J."/>
            <person name="Thomas B.C."/>
            <person name="Singh A."/>
            <person name="Wilkins M.J."/>
            <person name="Karaoz U."/>
            <person name="Brodie E.L."/>
            <person name="Williams K.H."/>
            <person name="Hubbard S.S."/>
            <person name="Banfield J.F."/>
        </authorList>
    </citation>
    <scope>NUCLEOTIDE SEQUENCE [LARGE SCALE GENOMIC DNA]</scope>
</reference>
<dbReference type="EMBL" id="MGFT01000007">
    <property type="protein sequence ID" value="OGM12002.1"/>
    <property type="molecule type" value="Genomic_DNA"/>
</dbReference>
<name>A0A1F7XAE8_9BACT</name>
<dbReference type="PROSITE" id="PS51257">
    <property type="entry name" value="PROKAR_LIPOPROTEIN"/>
    <property type="match status" value="1"/>
</dbReference>
<comment type="caution">
    <text evidence="2">The sequence shown here is derived from an EMBL/GenBank/DDBJ whole genome shotgun (WGS) entry which is preliminary data.</text>
</comment>
<gene>
    <name evidence="2" type="ORF">A2W13_00045</name>
</gene>
<feature type="compositionally biased region" description="Low complexity" evidence="1">
    <location>
        <begin position="60"/>
        <end position="83"/>
    </location>
</feature>
<evidence type="ECO:0000256" key="1">
    <source>
        <dbReference type="SAM" id="MobiDB-lite"/>
    </source>
</evidence>
<dbReference type="AlphaFoldDB" id="A0A1F7XAE8"/>
<dbReference type="STRING" id="1802481.A2W13_00045"/>